<keyword evidence="5" id="KW-1185">Reference proteome</keyword>
<dbReference type="SUPFAM" id="SSF55326">
    <property type="entry name" value="PurM N-terminal domain-like"/>
    <property type="match status" value="1"/>
</dbReference>
<reference evidence="4 5" key="1">
    <citation type="submission" date="2015-07" db="EMBL/GenBank/DDBJ databases">
        <title>Whole genome sequence of Thermanaerothrix daxensis DSM 23592.</title>
        <authorList>
            <person name="Hemp J."/>
            <person name="Ward L.M."/>
            <person name="Pace L.A."/>
            <person name="Fischer W.W."/>
        </authorList>
    </citation>
    <scope>NUCLEOTIDE SEQUENCE [LARGE SCALE GENOMIC DNA]</scope>
    <source>
        <strain evidence="4 5">GNS-1</strain>
    </source>
</reference>
<dbReference type="InterPro" id="IPR036921">
    <property type="entry name" value="PurM-like_N_sf"/>
</dbReference>
<protein>
    <submittedName>
        <fullName evidence="4">Hydrogenase</fullName>
    </submittedName>
</protein>
<dbReference type="Pfam" id="PF02769">
    <property type="entry name" value="AIRS_C"/>
    <property type="match status" value="1"/>
</dbReference>
<evidence type="ECO:0000256" key="1">
    <source>
        <dbReference type="ARBA" id="ARBA00006243"/>
    </source>
</evidence>
<dbReference type="InterPro" id="IPR036676">
    <property type="entry name" value="PurM-like_C_sf"/>
</dbReference>
<dbReference type="Gene3D" id="3.90.650.10">
    <property type="entry name" value="PurM-like C-terminal domain"/>
    <property type="match status" value="1"/>
</dbReference>
<dbReference type="Proteomes" id="UP000050544">
    <property type="component" value="Unassembled WGS sequence"/>
</dbReference>
<dbReference type="PIRSF" id="PIRSF005644">
    <property type="entry name" value="Hdrgns_mtr_HypE"/>
    <property type="match status" value="1"/>
</dbReference>
<dbReference type="NCBIfam" id="TIGR02124">
    <property type="entry name" value="hypE"/>
    <property type="match status" value="1"/>
</dbReference>
<dbReference type="PANTHER" id="PTHR30303:SF0">
    <property type="entry name" value="CARBAMOYL DEHYDRATASE HYPE"/>
    <property type="match status" value="1"/>
</dbReference>
<dbReference type="InterPro" id="IPR010918">
    <property type="entry name" value="PurM-like_C_dom"/>
</dbReference>
<dbReference type="InterPro" id="IPR016188">
    <property type="entry name" value="PurM-like_N"/>
</dbReference>
<dbReference type="RefSeq" id="WP_054522276.1">
    <property type="nucleotide sequence ID" value="NZ_LGKO01000005.1"/>
</dbReference>
<organism evidence="4 5">
    <name type="scientific">Thermanaerothrix daxensis</name>
    <dbReference type="NCBI Taxonomy" id="869279"/>
    <lineage>
        <taxon>Bacteria</taxon>
        <taxon>Bacillati</taxon>
        <taxon>Chloroflexota</taxon>
        <taxon>Anaerolineae</taxon>
        <taxon>Anaerolineales</taxon>
        <taxon>Anaerolineaceae</taxon>
        <taxon>Thermanaerothrix</taxon>
    </lineage>
</organism>
<dbReference type="SUPFAM" id="SSF56042">
    <property type="entry name" value="PurM C-terminal domain-like"/>
    <property type="match status" value="1"/>
</dbReference>
<sequence>MTNLTNLPAFEGPQCPLPLTHAERIVLGHGSGGRMTHDLIRTIFQAHLGNPYLNAGNDFAHLPLSLGKPDIGHLAVSTDSHVISPLFFPGGDIGRLAVCGTVNDVSMSGAIPLYLTAGFILEEGLSLESLERIVRSMRIAAEEAGVVLVAGDTKVVEKGKGDGMFITTTGIGWIPPDRPPLGGACAQPGDVVLLSGPIGDHGIAVLSARGELGFETEIQSDVAPLNHLIQALLQSAPHTHVLRDPTRGGLATTLNEIAQQSQVAIRIEETAIPIRPAVRAACEMLGLDPLYIANEGKVIAIVPPEEADAALAAMHRAPYGAEAVRIGYVESQPAGRVILRTMLGTHRILEILSGEMLPRIC</sequence>
<dbReference type="EMBL" id="LGKO01000005">
    <property type="protein sequence ID" value="KPL82730.1"/>
    <property type="molecule type" value="Genomic_DNA"/>
</dbReference>
<dbReference type="PATRIC" id="fig|869279.4.peg.1967"/>
<evidence type="ECO:0000313" key="4">
    <source>
        <dbReference type="EMBL" id="KPL82730.1"/>
    </source>
</evidence>
<comment type="caution">
    <text evidence="4">The sequence shown here is derived from an EMBL/GenBank/DDBJ whole genome shotgun (WGS) entry which is preliminary data.</text>
</comment>
<evidence type="ECO:0000259" key="2">
    <source>
        <dbReference type="Pfam" id="PF00586"/>
    </source>
</evidence>
<feature type="domain" description="PurM-like C-terminal" evidence="3">
    <location>
        <begin position="187"/>
        <end position="339"/>
    </location>
</feature>
<dbReference type="Gene3D" id="3.30.1330.10">
    <property type="entry name" value="PurM-like, N-terminal domain"/>
    <property type="match status" value="1"/>
</dbReference>
<comment type="similarity">
    <text evidence="1">Belongs to the HypE family.</text>
</comment>
<name>A0A0N8GQ52_9CHLR</name>
<dbReference type="GO" id="GO:0051604">
    <property type="term" value="P:protein maturation"/>
    <property type="evidence" value="ECO:0007669"/>
    <property type="project" value="TreeGrafter"/>
</dbReference>
<gene>
    <name evidence="4" type="ORF">SE15_11730</name>
</gene>
<evidence type="ECO:0000313" key="5">
    <source>
        <dbReference type="Proteomes" id="UP000050544"/>
    </source>
</evidence>
<dbReference type="PANTHER" id="PTHR30303">
    <property type="entry name" value="HYDROGENASE ISOENZYMES FORMATION PROTEIN HYPE"/>
    <property type="match status" value="1"/>
</dbReference>
<proteinExistence type="inferred from homology"/>
<evidence type="ECO:0000259" key="3">
    <source>
        <dbReference type="Pfam" id="PF02769"/>
    </source>
</evidence>
<dbReference type="InterPro" id="IPR011854">
    <property type="entry name" value="HypE"/>
</dbReference>
<accession>A0A0N8GQ52</accession>
<feature type="domain" description="PurM-like N-terminal" evidence="2">
    <location>
        <begin position="72"/>
        <end position="173"/>
    </location>
</feature>
<dbReference type="AlphaFoldDB" id="A0A0N8GQ52"/>
<dbReference type="CDD" id="cd02197">
    <property type="entry name" value="HypE"/>
    <property type="match status" value="1"/>
</dbReference>
<dbReference type="OrthoDB" id="9801934at2"/>
<dbReference type="Pfam" id="PF00586">
    <property type="entry name" value="AIRS"/>
    <property type="match status" value="1"/>
</dbReference>
<dbReference type="STRING" id="869279.SE15_11730"/>